<keyword evidence="3" id="KW-1185">Reference proteome</keyword>
<evidence type="ECO:0000256" key="1">
    <source>
        <dbReference type="SAM" id="Phobius"/>
    </source>
</evidence>
<evidence type="ECO:0000313" key="3">
    <source>
        <dbReference type="Proteomes" id="UP000002785"/>
    </source>
</evidence>
<dbReference type="RefSeq" id="WP_007382097.1">
    <property type="nucleotide sequence ID" value="NZ_CM000951.1"/>
</dbReference>
<sequence length="166" mass="17463">MTGLYRPVRTDDSYWLLDDLRGRGINKLDFTTYGPLLADPAVLTDGTVSVGTSGWVVSADFATVTTARSDALRKSAVAGNAALRKEPSLDGATTASTSLPEVLDRTDRSLLVSRSTLLIVALQLMLLAGCALLLVAGLLSSERTGESRLLLARGSSRAWIAGLAAL</sequence>
<keyword evidence="1" id="KW-1133">Transmembrane helix</keyword>
<proteinExistence type="predicted"/>
<gene>
    <name evidence="2" type="ORF">SSEG_10887</name>
</gene>
<accession>D6XBM3</accession>
<organism evidence="2 3">
    <name type="scientific">Streptomyces sviceus (strain ATCC 29083 / DSM 924 / JCM 4929 / NBRC 13980 / NCIMB 11184 / NRRL 5439 / UC 5370)</name>
    <dbReference type="NCBI Taxonomy" id="463191"/>
    <lineage>
        <taxon>Bacteria</taxon>
        <taxon>Bacillati</taxon>
        <taxon>Actinomycetota</taxon>
        <taxon>Actinomycetes</taxon>
        <taxon>Kitasatosporales</taxon>
        <taxon>Streptomycetaceae</taxon>
        <taxon>Streptomyces</taxon>
    </lineage>
</organism>
<dbReference type="EMBL" id="CM000951">
    <property type="protein sequence ID" value="EFH28648.1"/>
    <property type="molecule type" value="Genomic_DNA"/>
</dbReference>
<keyword evidence="1" id="KW-0812">Transmembrane</keyword>
<protein>
    <recommendedName>
        <fullName evidence="4">ABC transporter permease</fullName>
    </recommendedName>
</protein>
<name>D6XBM3_STRX2</name>
<dbReference type="AlphaFoldDB" id="D6XBM3"/>
<feature type="transmembrane region" description="Helical" evidence="1">
    <location>
        <begin position="117"/>
        <end position="139"/>
    </location>
</feature>
<dbReference type="HOGENOM" id="CLU_1601818_0_0_11"/>
<evidence type="ECO:0000313" key="2">
    <source>
        <dbReference type="EMBL" id="EFH28648.1"/>
    </source>
</evidence>
<keyword evidence="1" id="KW-0472">Membrane</keyword>
<dbReference type="eggNOG" id="COG0577">
    <property type="taxonomic scope" value="Bacteria"/>
</dbReference>
<reference evidence="2" key="1">
    <citation type="submission" date="2009-10" db="EMBL/GenBank/DDBJ databases">
        <title>The genome sequence of Streptomyces sviceus strain ATCC 29083.</title>
        <authorList>
            <consortium name="The Broad Institute Genome Sequencing Platform"/>
            <consortium name="Broad Institute Microbial Sequencing Center"/>
            <person name="Fischbach M."/>
            <person name="Godfrey P."/>
            <person name="Ward D."/>
            <person name="Young S."/>
            <person name="Zeng Q."/>
            <person name="Koehrsen M."/>
            <person name="Alvarado L."/>
            <person name="Berlin A.M."/>
            <person name="Bochicchio J."/>
            <person name="Borenstein D."/>
            <person name="Chapman S.B."/>
            <person name="Chen Z."/>
            <person name="Engels R."/>
            <person name="Freedman E."/>
            <person name="Gellesch M."/>
            <person name="Goldberg J."/>
            <person name="Griggs A."/>
            <person name="Gujja S."/>
            <person name="Heilman E.R."/>
            <person name="Heiman D.I."/>
            <person name="Hepburn T.A."/>
            <person name="Howarth C."/>
            <person name="Jen D."/>
            <person name="Larson L."/>
            <person name="Lewis B."/>
            <person name="Mehta T."/>
            <person name="Park D."/>
            <person name="Pearson M."/>
            <person name="Richards J."/>
            <person name="Roberts A."/>
            <person name="Saif S."/>
            <person name="Shea T.D."/>
            <person name="Shenoy N."/>
            <person name="Sisk P."/>
            <person name="Stolte C."/>
            <person name="Sykes S.N."/>
            <person name="Thomson T."/>
            <person name="Walk T."/>
            <person name="White J."/>
            <person name="Yandava C."/>
            <person name="Straight P."/>
            <person name="Clardy J."/>
            <person name="Hung D."/>
            <person name="Kolter R."/>
            <person name="Mekalanos J."/>
            <person name="Walker S."/>
            <person name="Walsh C.T."/>
            <person name="Wieland-Brown L.C."/>
            <person name="Haas B."/>
            <person name="Nusbaum C."/>
            <person name="Birren B."/>
        </authorList>
    </citation>
    <scope>NUCLEOTIDE SEQUENCE [LARGE SCALE GENOMIC DNA]</scope>
    <source>
        <strain evidence="2">ATCC 29083</strain>
    </source>
</reference>
<evidence type="ECO:0008006" key="4">
    <source>
        <dbReference type="Google" id="ProtNLM"/>
    </source>
</evidence>
<dbReference type="Proteomes" id="UP000002785">
    <property type="component" value="Chromosome"/>
</dbReference>